<comment type="caution">
    <text evidence="1">The sequence shown here is derived from an EMBL/GenBank/DDBJ whole genome shotgun (WGS) entry which is preliminary data.</text>
</comment>
<organism evidence="1 2">
    <name type="scientific">Hevea brasiliensis</name>
    <name type="common">Para rubber tree</name>
    <name type="synonym">Siphonia brasiliensis</name>
    <dbReference type="NCBI Taxonomy" id="3981"/>
    <lineage>
        <taxon>Eukaryota</taxon>
        <taxon>Viridiplantae</taxon>
        <taxon>Streptophyta</taxon>
        <taxon>Embryophyta</taxon>
        <taxon>Tracheophyta</taxon>
        <taxon>Spermatophyta</taxon>
        <taxon>Magnoliopsida</taxon>
        <taxon>eudicotyledons</taxon>
        <taxon>Gunneridae</taxon>
        <taxon>Pentapetalae</taxon>
        <taxon>rosids</taxon>
        <taxon>fabids</taxon>
        <taxon>Malpighiales</taxon>
        <taxon>Euphorbiaceae</taxon>
        <taxon>Crotonoideae</taxon>
        <taxon>Micrandreae</taxon>
        <taxon>Hevea</taxon>
    </lineage>
</organism>
<protein>
    <submittedName>
        <fullName evidence="1">Uncharacterized protein</fullName>
    </submittedName>
</protein>
<gene>
    <name evidence="1" type="ORF">GH714_003640</name>
</gene>
<sequence>MAMLCLPKPRRLSGTFRILPNDGISRTSFGFYLSRRTVFLIRLPDSHNQAAPKGWLVKIEEDIPDRKRLLNPLSRDECPTGGDDGVLAGRDIGGLIWRMVVLDLWEITLNLPRCSGHLPIGLLWHPWKHFGDVLQFIPFHTHYF</sequence>
<evidence type="ECO:0000313" key="2">
    <source>
        <dbReference type="Proteomes" id="UP000467840"/>
    </source>
</evidence>
<dbReference type="AlphaFoldDB" id="A0A6A6L9U4"/>
<reference evidence="1 2" key="1">
    <citation type="journal article" date="2020" name="Mol. Plant">
        <title>The Chromosome-Based Rubber Tree Genome Provides New Insights into Spurge Genome Evolution and Rubber Biosynthesis.</title>
        <authorList>
            <person name="Liu J."/>
            <person name="Shi C."/>
            <person name="Shi C.C."/>
            <person name="Li W."/>
            <person name="Zhang Q.J."/>
            <person name="Zhang Y."/>
            <person name="Li K."/>
            <person name="Lu H.F."/>
            <person name="Shi C."/>
            <person name="Zhu S.T."/>
            <person name="Xiao Z.Y."/>
            <person name="Nan H."/>
            <person name="Yue Y."/>
            <person name="Zhu X.G."/>
            <person name="Wu Y."/>
            <person name="Hong X.N."/>
            <person name="Fan G.Y."/>
            <person name="Tong Y."/>
            <person name="Zhang D."/>
            <person name="Mao C.L."/>
            <person name="Liu Y.L."/>
            <person name="Hao S.J."/>
            <person name="Liu W.Q."/>
            <person name="Lv M.Q."/>
            <person name="Zhang H.B."/>
            <person name="Liu Y."/>
            <person name="Hu-Tang G.R."/>
            <person name="Wang J.P."/>
            <person name="Wang J.H."/>
            <person name="Sun Y.H."/>
            <person name="Ni S.B."/>
            <person name="Chen W.B."/>
            <person name="Zhang X.C."/>
            <person name="Jiao Y.N."/>
            <person name="Eichler E.E."/>
            <person name="Li G.H."/>
            <person name="Liu X."/>
            <person name="Gao L.Z."/>
        </authorList>
    </citation>
    <scope>NUCLEOTIDE SEQUENCE [LARGE SCALE GENOMIC DNA]</scope>
    <source>
        <strain evidence="2">cv. GT1</strain>
        <tissue evidence="1">Leaf</tissue>
    </source>
</reference>
<dbReference type="Proteomes" id="UP000467840">
    <property type="component" value="Chromosome 18"/>
</dbReference>
<evidence type="ECO:0000313" key="1">
    <source>
        <dbReference type="EMBL" id="KAF2296806.1"/>
    </source>
</evidence>
<proteinExistence type="predicted"/>
<keyword evidence="2" id="KW-1185">Reference proteome</keyword>
<accession>A0A6A6L9U4</accession>
<dbReference type="EMBL" id="JAAGAX010000012">
    <property type="protein sequence ID" value="KAF2296806.1"/>
    <property type="molecule type" value="Genomic_DNA"/>
</dbReference>
<name>A0A6A6L9U4_HEVBR</name>